<evidence type="ECO:0000313" key="1">
    <source>
        <dbReference type="EMBL" id="TLE03211.1"/>
    </source>
</evidence>
<proteinExistence type="predicted"/>
<dbReference type="OrthoDB" id="5327741at2"/>
<accession>A0A4U8TR87</accession>
<name>A0A4U8TR87_9HELI</name>
<comment type="caution">
    <text evidence="1">The sequence shown here is derived from an EMBL/GenBank/DDBJ whole genome shotgun (WGS) entry which is preliminary data.</text>
</comment>
<dbReference type="RefSeq" id="WP_138129718.1">
    <property type="nucleotide sequence ID" value="NZ_CAJUDB010000004.1"/>
</dbReference>
<evidence type="ECO:0000313" key="2">
    <source>
        <dbReference type="Proteomes" id="UP000029707"/>
    </source>
</evidence>
<organism evidence="1 2">
    <name type="scientific">Helicobacter japonicus</name>
    <dbReference type="NCBI Taxonomy" id="425400"/>
    <lineage>
        <taxon>Bacteria</taxon>
        <taxon>Pseudomonadati</taxon>
        <taxon>Campylobacterota</taxon>
        <taxon>Epsilonproteobacteria</taxon>
        <taxon>Campylobacterales</taxon>
        <taxon>Helicobacteraceae</taxon>
        <taxon>Helicobacter</taxon>
    </lineage>
</organism>
<dbReference type="AlphaFoldDB" id="A0A4U8TR87"/>
<dbReference type="STRING" id="425400.LS65_07675"/>
<protein>
    <submittedName>
        <fullName evidence="1">Uncharacterized protein</fullName>
    </submittedName>
</protein>
<keyword evidence="2" id="KW-1185">Reference proteome</keyword>
<gene>
    <name evidence="1" type="ORF">LS65_000045</name>
</gene>
<sequence length="499" mass="58042">MHGKILRYSNQTKNGVIINATKKIFELRAKNWHDKRVMPSAGMLVEFRLDDEEGNGGGSRITSCKASKYQDFPENGLVREIDFWRTNTDEELKSKETDARANIAKKIFEETDYFKLTSIEISMPIQNTIKEYFCEEFNALNSIQGMEEDGVSEEGHQKRINYLILKPYLTKAIDYLVFNDRHITIDVFADDLQILTKLEYSYRQFQTNVNLTADKIYQECFLDQQYHYKGVLRAIENFNEQKLSMQNKIRVGSMELRSIQSKIDAKKGDPAVLEEKKKRTMAVVAKAESDIKTLTEVYERLKALADGFKKDNLTKFEAVFKKMYEVLVGKTKDAMDVCATHIDNKLWKLGMSSLAIKNVFFKHNINSPFCAMTFLGNHVKMLDKSKLRDNEYVVYQHYNKYIQKNMKNYLIFSDNPDFCLDLKVKIMSASKFYSVVLFHKEIEYFSAVNRQKFELIYVDAELRFGKPAGIIKIGKESKRNKETNFAILSMAQIKDFQAQ</sequence>
<reference evidence="1 2" key="1">
    <citation type="journal article" date="2014" name="Genome Announc.">
        <title>Draft genome sequences of eight enterohepatic helicobacter species isolated from both laboratory and wild rodents.</title>
        <authorList>
            <person name="Sheh A."/>
            <person name="Shen Z."/>
            <person name="Fox J.G."/>
        </authorList>
    </citation>
    <scope>NUCLEOTIDE SEQUENCE [LARGE SCALE GENOMIC DNA]</scope>
    <source>
        <strain evidence="1 2">MIT 01-6451</strain>
    </source>
</reference>
<dbReference type="Proteomes" id="UP000029707">
    <property type="component" value="Unassembled WGS sequence"/>
</dbReference>
<dbReference type="EMBL" id="JRMQ02000001">
    <property type="protein sequence ID" value="TLE03211.1"/>
    <property type="molecule type" value="Genomic_DNA"/>
</dbReference>